<dbReference type="InterPro" id="IPR014710">
    <property type="entry name" value="RmlC-like_jellyroll"/>
</dbReference>
<dbReference type="SUPFAM" id="SSF51182">
    <property type="entry name" value="RmlC-like cupins"/>
    <property type="match status" value="1"/>
</dbReference>
<evidence type="ECO:0000313" key="2">
    <source>
        <dbReference type="EMBL" id="GBC99198.1"/>
    </source>
</evidence>
<dbReference type="Pfam" id="PF07883">
    <property type="entry name" value="Cupin_2"/>
    <property type="match status" value="1"/>
</dbReference>
<gene>
    <name evidence="2" type="ORF">HRbin17_01719</name>
</gene>
<name>A0A2H5XDD7_9BACT</name>
<protein>
    <submittedName>
        <fullName evidence="2">Oxalate-binding protein</fullName>
    </submittedName>
</protein>
<dbReference type="PANTHER" id="PTHR37694:SF1">
    <property type="entry name" value="SLR8022 PROTEIN"/>
    <property type="match status" value="1"/>
</dbReference>
<dbReference type="EMBL" id="BEHT01000022">
    <property type="protein sequence ID" value="GBC99198.1"/>
    <property type="molecule type" value="Genomic_DNA"/>
</dbReference>
<evidence type="ECO:0000313" key="3">
    <source>
        <dbReference type="Proteomes" id="UP000236173"/>
    </source>
</evidence>
<dbReference type="InterPro" id="IPR013096">
    <property type="entry name" value="Cupin_2"/>
</dbReference>
<proteinExistence type="predicted"/>
<organism evidence="2 3">
    <name type="scientific">Candidatus Fervidibacter japonicus</name>
    <dbReference type="NCBI Taxonomy" id="2035412"/>
    <lineage>
        <taxon>Bacteria</taxon>
        <taxon>Candidatus Fervidibacterota</taxon>
        <taxon>Candidatus Fervidibacter</taxon>
    </lineage>
</organism>
<sequence length="132" mass="14525">MIVRDAAAVAAQPVAEADGVAVRWLIGDTEGAPNFHMRLFELQPGAATPWHQHPWEHEVFVLDGEGVVRSEQGEYPLKAGTVVFVPPNEWHQFRAHPEKPLKFLCLIPARNACLTLLSPTSAATTVQHTTND</sequence>
<dbReference type="InterPro" id="IPR011051">
    <property type="entry name" value="RmlC_Cupin_sf"/>
</dbReference>
<dbReference type="CDD" id="cd02222">
    <property type="entry name" value="cupin_TM1459-like"/>
    <property type="match status" value="1"/>
</dbReference>
<evidence type="ECO:0000259" key="1">
    <source>
        <dbReference type="Pfam" id="PF07883"/>
    </source>
</evidence>
<accession>A0A2H5XDD7</accession>
<reference evidence="3" key="1">
    <citation type="submission" date="2017-09" db="EMBL/GenBank/DDBJ databases">
        <title>Metaegenomics of thermophilic ammonia-oxidizing enrichment culture.</title>
        <authorList>
            <person name="Kato S."/>
            <person name="Suzuki K."/>
        </authorList>
    </citation>
    <scope>NUCLEOTIDE SEQUENCE [LARGE SCALE GENOMIC DNA]</scope>
</reference>
<dbReference type="PANTHER" id="PTHR37694">
    <property type="entry name" value="SLR8022 PROTEIN"/>
    <property type="match status" value="1"/>
</dbReference>
<dbReference type="Gene3D" id="2.60.120.10">
    <property type="entry name" value="Jelly Rolls"/>
    <property type="match status" value="1"/>
</dbReference>
<comment type="caution">
    <text evidence="2">The sequence shown here is derived from an EMBL/GenBank/DDBJ whole genome shotgun (WGS) entry which is preliminary data.</text>
</comment>
<dbReference type="AlphaFoldDB" id="A0A2H5XDD7"/>
<feature type="domain" description="Cupin type-2" evidence="1">
    <location>
        <begin position="39"/>
        <end position="106"/>
    </location>
</feature>
<dbReference type="Proteomes" id="UP000236173">
    <property type="component" value="Unassembled WGS sequence"/>
</dbReference>